<dbReference type="EMBL" id="RWGY01000007">
    <property type="protein sequence ID" value="TVU40070.1"/>
    <property type="molecule type" value="Genomic_DNA"/>
</dbReference>
<dbReference type="PANTHER" id="PTHR32133:SF297">
    <property type="entry name" value="F-BOX DOMAIN-CONTAINING PROTEIN"/>
    <property type="match status" value="1"/>
</dbReference>
<evidence type="ECO:0000313" key="3">
    <source>
        <dbReference type="EMBL" id="TVU40070.1"/>
    </source>
</evidence>
<accession>A0A5J9VY84</accession>
<feature type="compositionally biased region" description="Low complexity" evidence="1">
    <location>
        <begin position="120"/>
        <end position="129"/>
    </location>
</feature>
<name>A0A5J9VY84_9POAL</name>
<feature type="non-terminal residue" evidence="3">
    <location>
        <position position="1"/>
    </location>
</feature>
<dbReference type="Proteomes" id="UP000324897">
    <property type="component" value="Chromosome 4"/>
</dbReference>
<organism evidence="3 4">
    <name type="scientific">Eragrostis curvula</name>
    <name type="common">weeping love grass</name>
    <dbReference type="NCBI Taxonomy" id="38414"/>
    <lineage>
        <taxon>Eukaryota</taxon>
        <taxon>Viridiplantae</taxon>
        <taxon>Streptophyta</taxon>
        <taxon>Embryophyta</taxon>
        <taxon>Tracheophyta</taxon>
        <taxon>Spermatophyta</taxon>
        <taxon>Magnoliopsida</taxon>
        <taxon>Liliopsida</taxon>
        <taxon>Poales</taxon>
        <taxon>Poaceae</taxon>
        <taxon>PACMAD clade</taxon>
        <taxon>Chloridoideae</taxon>
        <taxon>Eragrostideae</taxon>
        <taxon>Eragrostidinae</taxon>
        <taxon>Eragrostis</taxon>
    </lineage>
</organism>
<dbReference type="Gramene" id="TVU40070">
    <property type="protein sequence ID" value="TVU40070"/>
    <property type="gene ID" value="EJB05_13518"/>
</dbReference>
<dbReference type="Pfam" id="PF00646">
    <property type="entry name" value="F-box"/>
    <property type="match status" value="1"/>
</dbReference>
<keyword evidence="4" id="KW-1185">Reference proteome</keyword>
<protein>
    <recommendedName>
        <fullName evidence="2">F-box domain-containing protein</fullName>
    </recommendedName>
</protein>
<reference evidence="3 4" key="1">
    <citation type="journal article" date="2019" name="Sci. Rep.">
        <title>A high-quality genome of Eragrostis curvula grass provides insights into Poaceae evolution and supports new strategies to enhance forage quality.</title>
        <authorList>
            <person name="Carballo J."/>
            <person name="Santos B.A.C.M."/>
            <person name="Zappacosta D."/>
            <person name="Garbus I."/>
            <person name="Selva J.P."/>
            <person name="Gallo C.A."/>
            <person name="Diaz A."/>
            <person name="Albertini E."/>
            <person name="Caccamo M."/>
            <person name="Echenique V."/>
        </authorList>
    </citation>
    <scope>NUCLEOTIDE SEQUENCE [LARGE SCALE GENOMIC DNA]</scope>
    <source>
        <strain evidence="4">cv. Victoria</strain>
        <tissue evidence="3">Leaf</tissue>
    </source>
</reference>
<evidence type="ECO:0000313" key="4">
    <source>
        <dbReference type="Proteomes" id="UP000324897"/>
    </source>
</evidence>
<sequence length="338" mass="36776">MIARRQRRTLPGPTHQGTQPKRAASSMMAAQTLMNDLVEEILLRFPPEDPASLVRAALVCTGWRRLILNSRFGRRFREFHSTPPMLGFLCNLEQCDDDGGVRSSKDAFVPNSFPHPPPARSAAASSPNPRARKVELPKLPSEPPPYNAASWNAAVLCAAGSGACDHLDCHRGPFLVLFIGHAIGKGPVCYNSTILKYDLTSRNMSEIQLPDTVDSGEIVLITTEDDGLGFACIAEDFKLCLGSKVADPDEGAGWAQNRVIELEALLPASALSTSPQVLGFAEGVGVIVLWTDDGFFTINLRSCQVMEVEDDGEEGGNIYNVVPYVSFYTPLLKYNVLN</sequence>
<feature type="region of interest" description="Disordered" evidence="1">
    <location>
        <begin position="1"/>
        <end position="25"/>
    </location>
</feature>
<dbReference type="InterPro" id="IPR001810">
    <property type="entry name" value="F-box_dom"/>
</dbReference>
<gene>
    <name evidence="3" type="ORF">EJB05_13518</name>
</gene>
<evidence type="ECO:0000259" key="2">
    <source>
        <dbReference type="Pfam" id="PF00646"/>
    </source>
</evidence>
<evidence type="ECO:0000256" key="1">
    <source>
        <dbReference type="SAM" id="MobiDB-lite"/>
    </source>
</evidence>
<dbReference type="SUPFAM" id="SSF81383">
    <property type="entry name" value="F-box domain"/>
    <property type="match status" value="1"/>
</dbReference>
<dbReference type="PANTHER" id="PTHR32133">
    <property type="entry name" value="OS07G0120400 PROTEIN"/>
    <property type="match status" value="1"/>
</dbReference>
<feature type="domain" description="F-box" evidence="2">
    <location>
        <begin position="35"/>
        <end position="74"/>
    </location>
</feature>
<dbReference type="AlphaFoldDB" id="A0A5J9VY84"/>
<proteinExistence type="predicted"/>
<feature type="region of interest" description="Disordered" evidence="1">
    <location>
        <begin position="106"/>
        <end position="139"/>
    </location>
</feature>
<dbReference type="InterPro" id="IPR036047">
    <property type="entry name" value="F-box-like_dom_sf"/>
</dbReference>
<comment type="caution">
    <text evidence="3">The sequence shown here is derived from an EMBL/GenBank/DDBJ whole genome shotgun (WGS) entry which is preliminary data.</text>
</comment>